<keyword evidence="3" id="KW-1185">Reference proteome</keyword>
<reference evidence="2 3" key="1">
    <citation type="submission" date="2021-06" db="EMBL/GenBank/DDBJ databases">
        <title>Caerostris darwini draft genome.</title>
        <authorList>
            <person name="Kono N."/>
            <person name="Arakawa K."/>
        </authorList>
    </citation>
    <scope>NUCLEOTIDE SEQUENCE [LARGE SCALE GENOMIC DNA]</scope>
</reference>
<dbReference type="Proteomes" id="UP001054837">
    <property type="component" value="Unassembled WGS sequence"/>
</dbReference>
<dbReference type="AlphaFoldDB" id="A0AAV4W767"/>
<evidence type="ECO:0000313" key="2">
    <source>
        <dbReference type="EMBL" id="GIY77689.1"/>
    </source>
</evidence>
<dbReference type="EMBL" id="BPLQ01014155">
    <property type="protein sequence ID" value="GIY77689.1"/>
    <property type="molecule type" value="Genomic_DNA"/>
</dbReference>
<evidence type="ECO:0000313" key="3">
    <source>
        <dbReference type="Proteomes" id="UP001054837"/>
    </source>
</evidence>
<evidence type="ECO:0000256" key="1">
    <source>
        <dbReference type="SAM" id="MobiDB-lite"/>
    </source>
</evidence>
<accession>A0AAV4W767</accession>
<feature type="region of interest" description="Disordered" evidence="1">
    <location>
        <begin position="1"/>
        <end position="22"/>
    </location>
</feature>
<name>A0AAV4W767_9ARAC</name>
<feature type="compositionally biased region" description="Polar residues" evidence="1">
    <location>
        <begin position="10"/>
        <end position="21"/>
    </location>
</feature>
<sequence length="90" mass="10119">MNSKEKNRTDQNLLLNPTANPSGFGLRMTDGFYDRKNIGKSHVRRFHLLLEVNGTGFFSFSSSSCEGRINFPGRADLSISDLMMFSCHIS</sequence>
<organism evidence="2 3">
    <name type="scientific">Caerostris darwini</name>
    <dbReference type="NCBI Taxonomy" id="1538125"/>
    <lineage>
        <taxon>Eukaryota</taxon>
        <taxon>Metazoa</taxon>
        <taxon>Ecdysozoa</taxon>
        <taxon>Arthropoda</taxon>
        <taxon>Chelicerata</taxon>
        <taxon>Arachnida</taxon>
        <taxon>Araneae</taxon>
        <taxon>Araneomorphae</taxon>
        <taxon>Entelegynae</taxon>
        <taxon>Araneoidea</taxon>
        <taxon>Araneidae</taxon>
        <taxon>Caerostris</taxon>
    </lineage>
</organism>
<proteinExistence type="predicted"/>
<protein>
    <submittedName>
        <fullName evidence="2">Uncharacterized protein</fullName>
    </submittedName>
</protein>
<comment type="caution">
    <text evidence="2">The sequence shown here is derived from an EMBL/GenBank/DDBJ whole genome shotgun (WGS) entry which is preliminary data.</text>
</comment>
<gene>
    <name evidence="2" type="ORF">CDAR_431441</name>
</gene>